<evidence type="ECO:0000256" key="2">
    <source>
        <dbReference type="ARBA" id="ARBA00007832"/>
    </source>
</evidence>
<evidence type="ECO:0000313" key="6">
    <source>
        <dbReference type="Proteomes" id="UP000225548"/>
    </source>
</evidence>
<protein>
    <submittedName>
        <fullName evidence="5">Siderophore synthetase component</fullName>
    </submittedName>
</protein>
<feature type="domain" description="Aerobactin siderophore biosynthesis IucA/IucC N-terminal" evidence="3">
    <location>
        <begin position="158"/>
        <end position="406"/>
    </location>
</feature>
<dbReference type="InterPro" id="IPR037455">
    <property type="entry name" value="LucA/IucC-like"/>
</dbReference>
<organism evidence="5 6">
    <name type="scientific">Sanguibacter antarcticus</name>
    <dbReference type="NCBI Taxonomy" id="372484"/>
    <lineage>
        <taxon>Bacteria</taxon>
        <taxon>Bacillati</taxon>
        <taxon>Actinomycetota</taxon>
        <taxon>Actinomycetes</taxon>
        <taxon>Micrococcales</taxon>
        <taxon>Sanguibacteraceae</taxon>
        <taxon>Sanguibacter</taxon>
    </lineage>
</organism>
<dbReference type="OrthoDB" id="495728at2"/>
<dbReference type="AlphaFoldDB" id="A0A2A9E7X6"/>
<reference evidence="5 6" key="1">
    <citation type="submission" date="2017-10" db="EMBL/GenBank/DDBJ databases">
        <title>Sequencing the genomes of 1000 actinobacteria strains.</title>
        <authorList>
            <person name="Klenk H.-P."/>
        </authorList>
    </citation>
    <scope>NUCLEOTIDE SEQUENCE [LARGE SCALE GENOMIC DNA]</scope>
    <source>
        <strain evidence="5 6">DSM 18966</strain>
    </source>
</reference>
<dbReference type="Gene3D" id="1.10.510.40">
    <property type="match status" value="1"/>
</dbReference>
<dbReference type="Gene3D" id="6.10.250.3370">
    <property type="match status" value="1"/>
</dbReference>
<dbReference type="PANTHER" id="PTHR34384">
    <property type="entry name" value="L-2,3-DIAMINOPROPANOATE--CITRATE LIGASE"/>
    <property type="match status" value="1"/>
</dbReference>
<feature type="domain" description="Aerobactin siderophore biosynthesis IucA/IucC-like C-terminal" evidence="4">
    <location>
        <begin position="428"/>
        <end position="576"/>
    </location>
</feature>
<comment type="similarity">
    <text evidence="2">Belongs to the IucA/IucC family.</text>
</comment>
<dbReference type="InterPro" id="IPR022770">
    <property type="entry name" value="IucA/IucC-like_C"/>
</dbReference>
<sequence length="606" mass="66338">MTPTAPLAGPAAAAHLRPEILATAHRHLVAKTLAELSHERLLAPVRLDDAPTAGALGTSGTVPYRLVLDDGRVVYRFRARRTALEHWVLDEASITRDLDGSPAPLDALDLVLELQPDLRVPDDLLPLYLEELSSTLASAAFKIHRGGPSARELVDADLATVEQAMTEGHPGFIANNGRIGFGVAEHAAYSPEAAAPVRVVWLAARRASTCLSLGAGLDEAAFYRAELGDVMLARFEATLRARGLDPAGYLYLPVHPWQWEHRVAVTFAADVGRDDLVLLGESDDEYQAQQSIRTLLNRSRPDRHYVKVALAIQNMGFLRGLSPEYMEPTPAINDWVAELVDQDETLRGCGFRVLRERVAIGYTGDVYHRTAQPSAHRKMLAALWRESPAALVEPGQGLATMAALLHRDGDGDAYVTALVAASGLAPAEWVRRYLRAYLRPVVHCLLVHDLAFMPHGENLILVLEDHVPVGVFMKDIGEEVVVLADRPLPADVQRICHPVDDEEKALAVFTDVFDGFLRHLAAILDVDGVLPEAELWDLVAQCVDEHRADHPDLETGVDLRAARFAHSCLNRLQLRNTLHMVDLTDPSSSLVYAGTLANPIAAEPPW</sequence>
<dbReference type="Proteomes" id="UP000225548">
    <property type="component" value="Unassembled WGS sequence"/>
</dbReference>
<dbReference type="InterPro" id="IPR007310">
    <property type="entry name" value="Aerobactin_biosyn_IucA/IucC_N"/>
</dbReference>
<dbReference type="GO" id="GO:0019290">
    <property type="term" value="P:siderophore biosynthetic process"/>
    <property type="evidence" value="ECO:0007669"/>
    <property type="project" value="InterPro"/>
</dbReference>
<gene>
    <name evidence="5" type="ORF">ATL42_2991</name>
</gene>
<accession>A0A2A9E7X6</accession>
<dbReference type="Pfam" id="PF04183">
    <property type="entry name" value="IucA_IucC"/>
    <property type="match status" value="1"/>
</dbReference>
<evidence type="ECO:0000313" key="5">
    <source>
        <dbReference type="EMBL" id="PFG35058.1"/>
    </source>
</evidence>
<evidence type="ECO:0000256" key="1">
    <source>
        <dbReference type="ARBA" id="ARBA00004924"/>
    </source>
</evidence>
<dbReference type="Gene3D" id="3.30.310.280">
    <property type="match status" value="1"/>
</dbReference>
<dbReference type="RefSeq" id="WP_143556784.1">
    <property type="nucleotide sequence ID" value="NZ_PDJG01000001.1"/>
</dbReference>
<evidence type="ECO:0000259" key="4">
    <source>
        <dbReference type="Pfam" id="PF06276"/>
    </source>
</evidence>
<name>A0A2A9E7X6_9MICO</name>
<evidence type="ECO:0000259" key="3">
    <source>
        <dbReference type="Pfam" id="PF04183"/>
    </source>
</evidence>
<dbReference type="GO" id="GO:0016881">
    <property type="term" value="F:acid-amino acid ligase activity"/>
    <property type="evidence" value="ECO:0007669"/>
    <property type="project" value="UniProtKB-ARBA"/>
</dbReference>
<dbReference type="PANTHER" id="PTHR34384:SF6">
    <property type="entry name" value="STAPHYLOFERRIN B SYNTHASE"/>
    <property type="match status" value="1"/>
</dbReference>
<comment type="pathway">
    <text evidence="1">Siderophore biosynthesis.</text>
</comment>
<proteinExistence type="inferred from homology"/>
<dbReference type="EMBL" id="PDJG01000001">
    <property type="protein sequence ID" value="PFG35058.1"/>
    <property type="molecule type" value="Genomic_DNA"/>
</dbReference>
<keyword evidence="6" id="KW-1185">Reference proteome</keyword>
<comment type="caution">
    <text evidence="5">The sequence shown here is derived from an EMBL/GenBank/DDBJ whole genome shotgun (WGS) entry which is preliminary data.</text>
</comment>
<dbReference type="Pfam" id="PF06276">
    <property type="entry name" value="FhuF"/>
    <property type="match status" value="1"/>
</dbReference>